<dbReference type="AlphaFoldDB" id="A0A375YW97"/>
<keyword evidence="3" id="KW-1003">Cell membrane</keyword>
<dbReference type="Pfam" id="PF05423">
    <property type="entry name" value="Mycobact_memb"/>
    <property type="match status" value="1"/>
</dbReference>
<keyword evidence="9" id="KW-1185">Reference proteome</keyword>
<dbReference type="InterPro" id="IPR038468">
    <property type="entry name" value="MmpS_C"/>
</dbReference>
<dbReference type="RefSeq" id="WP_113963350.1">
    <property type="nucleotide sequence ID" value="NZ_UEGW01000001.1"/>
</dbReference>
<evidence type="ECO:0000256" key="5">
    <source>
        <dbReference type="ARBA" id="ARBA00022989"/>
    </source>
</evidence>
<reference evidence="8 9" key="1">
    <citation type="submission" date="2018-05" db="EMBL/GenBank/DDBJ databases">
        <authorList>
            <consortium name="IHU Genomes"/>
        </authorList>
    </citation>
    <scope>NUCLEOTIDE SEQUENCE [LARGE SCALE GENOMIC DNA]</scope>
    <source>
        <strain evidence="8 9">P7336</strain>
    </source>
</reference>
<sequence>MFRLLKRVWLPLVIVIVVVVGGFMVFRVRGYFGAHGHAGGNSQVFEDTKPFHPKVVVYEIFSPSGTVADINYLDLNADPKRVDSAPLPWSLRLSTTDPAVSPTIVAQGRGNAIGCRIIVDGVVKDERIQTGVNAQTFCLVKSA</sequence>
<name>A0A375YW97_MYCSH</name>
<protein>
    <submittedName>
        <fullName evidence="8">Siderophore export accessory protein MmpS5</fullName>
    </submittedName>
</protein>
<dbReference type="STRING" id="29313.BHQ16_16675"/>
<comment type="similarity">
    <text evidence="2">Belongs to the MmpS family.</text>
</comment>
<organism evidence="8 9">
    <name type="scientific">Mycobacterium shimoidei</name>
    <dbReference type="NCBI Taxonomy" id="29313"/>
    <lineage>
        <taxon>Bacteria</taxon>
        <taxon>Bacillati</taxon>
        <taxon>Actinomycetota</taxon>
        <taxon>Actinomycetes</taxon>
        <taxon>Mycobacteriales</taxon>
        <taxon>Mycobacteriaceae</taxon>
        <taxon>Mycobacterium</taxon>
    </lineage>
</organism>
<accession>A0A375YW97</accession>
<comment type="subcellular location">
    <subcellularLocation>
        <location evidence="1">Cell membrane</location>
    </subcellularLocation>
</comment>
<dbReference type="GO" id="GO:0005886">
    <property type="term" value="C:plasma membrane"/>
    <property type="evidence" value="ECO:0007669"/>
    <property type="project" value="UniProtKB-SubCell"/>
</dbReference>
<evidence type="ECO:0000256" key="4">
    <source>
        <dbReference type="ARBA" id="ARBA00022692"/>
    </source>
</evidence>
<feature type="transmembrane region" description="Helical" evidence="7">
    <location>
        <begin position="7"/>
        <end position="26"/>
    </location>
</feature>
<evidence type="ECO:0000256" key="1">
    <source>
        <dbReference type="ARBA" id="ARBA00004236"/>
    </source>
</evidence>
<dbReference type="InterPro" id="IPR008693">
    <property type="entry name" value="MmpS"/>
</dbReference>
<gene>
    <name evidence="8" type="primary">mmpS5_1</name>
    <name evidence="8" type="ORF">MSP7336_01370</name>
</gene>
<proteinExistence type="inferred from homology"/>
<dbReference type="Gene3D" id="2.60.40.2880">
    <property type="entry name" value="MmpS1-5, C-terminal soluble domain"/>
    <property type="match status" value="1"/>
</dbReference>
<keyword evidence="6 7" id="KW-0472">Membrane</keyword>
<evidence type="ECO:0000256" key="2">
    <source>
        <dbReference type="ARBA" id="ARBA00007531"/>
    </source>
</evidence>
<evidence type="ECO:0000256" key="7">
    <source>
        <dbReference type="SAM" id="Phobius"/>
    </source>
</evidence>
<keyword evidence="4 7" id="KW-0812">Transmembrane</keyword>
<dbReference type="Proteomes" id="UP000252015">
    <property type="component" value="Unassembled WGS sequence"/>
</dbReference>
<evidence type="ECO:0000256" key="6">
    <source>
        <dbReference type="ARBA" id="ARBA00023136"/>
    </source>
</evidence>
<dbReference type="EMBL" id="UEGW01000001">
    <property type="protein sequence ID" value="SRX93136.1"/>
    <property type="molecule type" value="Genomic_DNA"/>
</dbReference>
<keyword evidence="5 7" id="KW-1133">Transmembrane helix</keyword>
<evidence type="ECO:0000313" key="9">
    <source>
        <dbReference type="Proteomes" id="UP000252015"/>
    </source>
</evidence>
<evidence type="ECO:0000313" key="8">
    <source>
        <dbReference type="EMBL" id="SRX93136.1"/>
    </source>
</evidence>
<evidence type="ECO:0000256" key="3">
    <source>
        <dbReference type="ARBA" id="ARBA00022475"/>
    </source>
</evidence>